<dbReference type="AlphaFoldDB" id="K3ZYF7"/>
<organism evidence="2 3">
    <name type="scientific">Setaria italica</name>
    <name type="common">Foxtail millet</name>
    <name type="synonym">Panicum italicum</name>
    <dbReference type="NCBI Taxonomy" id="4555"/>
    <lineage>
        <taxon>Eukaryota</taxon>
        <taxon>Viridiplantae</taxon>
        <taxon>Streptophyta</taxon>
        <taxon>Embryophyta</taxon>
        <taxon>Tracheophyta</taxon>
        <taxon>Spermatophyta</taxon>
        <taxon>Magnoliopsida</taxon>
        <taxon>Liliopsida</taxon>
        <taxon>Poales</taxon>
        <taxon>Poaceae</taxon>
        <taxon>PACMAD clade</taxon>
        <taxon>Panicoideae</taxon>
        <taxon>Panicodae</taxon>
        <taxon>Paniceae</taxon>
        <taxon>Cenchrinae</taxon>
        <taxon>Setaria</taxon>
    </lineage>
</organism>
<dbReference type="InParanoid" id="K3ZYF7"/>
<feature type="signal peptide" evidence="1">
    <location>
        <begin position="1"/>
        <end position="32"/>
    </location>
</feature>
<protein>
    <recommendedName>
        <fullName evidence="4">Bifunctional inhibitor/plant lipid transfer protein/seed storage helical domain-containing protein</fullName>
    </recommendedName>
</protein>
<accession>K3ZYF7</accession>
<sequence>MASGNAAGLKTATVACILLVLAASMVPTPAKAGCASACVDACTKYAETFCSGFNVASCSTPFPLGKTCQDVVAFQPCVASCYQGCTTGQLAGCIV</sequence>
<reference evidence="2" key="2">
    <citation type="submission" date="2018-08" db="UniProtKB">
        <authorList>
            <consortium name="EnsemblPlants"/>
        </authorList>
    </citation>
    <scope>IDENTIFICATION</scope>
    <source>
        <strain evidence="2">Yugu1</strain>
    </source>
</reference>
<dbReference type="OMA" id="VASCYQG"/>
<evidence type="ECO:0000256" key="1">
    <source>
        <dbReference type="SAM" id="SignalP"/>
    </source>
</evidence>
<reference evidence="3" key="1">
    <citation type="journal article" date="2012" name="Nat. Biotechnol.">
        <title>Reference genome sequence of the model plant Setaria.</title>
        <authorList>
            <person name="Bennetzen J.L."/>
            <person name="Schmutz J."/>
            <person name="Wang H."/>
            <person name="Percifield R."/>
            <person name="Hawkins J."/>
            <person name="Pontaroli A.C."/>
            <person name="Estep M."/>
            <person name="Feng L."/>
            <person name="Vaughn J.N."/>
            <person name="Grimwood J."/>
            <person name="Jenkins J."/>
            <person name="Barry K."/>
            <person name="Lindquist E."/>
            <person name="Hellsten U."/>
            <person name="Deshpande S."/>
            <person name="Wang X."/>
            <person name="Wu X."/>
            <person name="Mitros T."/>
            <person name="Triplett J."/>
            <person name="Yang X."/>
            <person name="Ye C.Y."/>
            <person name="Mauro-Herrera M."/>
            <person name="Wang L."/>
            <person name="Li P."/>
            <person name="Sharma M."/>
            <person name="Sharma R."/>
            <person name="Ronald P.C."/>
            <person name="Panaud O."/>
            <person name="Kellogg E.A."/>
            <person name="Brutnell T.P."/>
            <person name="Doust A.N."/>
            <person name="Tuskan G.A."/>
            <person name="Rokhsar D."/>
            <person name="Devos K.M."/>
        </authorList>
    </citation>
    <scope>NUCLEOTIDE SEQUENCE [LARGE SCALE GENOMIC DNA]</scope>
    <source>
        <strain evidence="3">cv. Yugu1</strain>
    </source>
</reference>
<dbReference type="HOGENOM" id="CLU_2376796_0_0_1"/>
<name>K3ZYF7_SETIT</name>
<dbReference type="EMBL" id="AGNK02001011">
    <property type="status" value="NOT_ANNOTATED_CDS"/>
    <property type="molecule type" value="Genomic_DNA"/>
</dbReference>
<proteinExistence type="predicted"/>
<dbReference type="Proteomes" id="UP000004995">
    <property type="component" value="Unassembled WGS sequence"/>
</dbReference>
<evidence type="ECO:0000313" key="3">
    <source>
        <dbReference type="Proteomes" id="UP000004995"/>
    </source>
</evidence>
<evidence type="ECO:0000313" key="2">
    <source>
        <dbReference type="EnsemblPlants" id="KQL24101"/>
    </source>
</evidence>
<dbReference type="Gramene" id="KQL24101">
    <property type="protein sequence ID" value="KQL24101"/>
    <property type="gene ID" value="SETIT_031639mg"/>
</dbReference>
<dbReference type="EnsemblPlants" id="KQL24101">
    <property type="protein sequence ID" value="KQL24101"/>
    <property type="gene ID" value="SETIT_031639mg"/>
</dbReference>
<keyword evidence="3" id="KW-1185">Reference proteome</keyword>
<keyword evidence="1" id="KW-0732">Signal</keyword>
<evidence type="ECO:0008006" key="4">
    <source>
        <dbReference type="Google" id="ProtNLM"/>
    </source>
</evidence>
<feature type="chain" id="PRO_5010128373" description="Bifunctional inhibitor/plant lipid transfer protein/seed storage helical domain-containing protein" evidence="1">
    <location>
        <begin position="33"/>
        <end position="95"/>
    </location>
</feature>